<keyword evidence="4 8" id="KW-1003">Cell membrane</keyword>
<accession>A0A7V7UCA3</accession>
<dbReference type="GO" id="GO:0140359">
    <property type="term" value="F:ABC-type transporter activity"/>
    <property type="evidence" value="ECO:0007669"/>
    <property type="project" value="InterPro"/>
</dbReference>
<dbReference type="RefSeq" id="WP_151145293.1">
    <property type="nucleotide sequence ID" value="NZ_WAGX01000005.1"/>
</dbReference>
<comment type="subcellular location">
    <subcellularLocation>
        <location evidence="1 8">Cell membrane</location>
        <topology evidence="1 8">Multi-pass membrane protein</topology>
    </subcellularLocation>
</comment>
<dbReference type="PANTHER" id="PTHR30413">
    <property type="entry name" value="INNER MEMBRANE TRANSPORT PERMEASE"/>
    <property type="match status" value="1"/>
</dbReference>
<feature type="transmembrane region" description="Helical" evidence="8">
    <location>
        <begin position="107"/>
        <end position="136"/>
    </location>
</feature>
<keyword evidence="6 8" id="KW-1133">Transmembrane helix</keyword>
<dbReference type="EMBL" id="WAGX01000005">
    <property type="protein sequence ID" value="KAB1438755.1"/>
    <property type="molecule type" value="Genomic_DNA"/>
</dbReference>
<evidence type="ECO:0000313" key="11">
    <source>
        <dbReference type="Proteomes" id="UP000461768"/>
    </source>
</evidence>
<dbReference type="PANTHER" id="PTHR30413:SF10">
    <property type="entry name" value="CAPSULE POLYSACCHARIDE EXPORT INNER-MEMBRANE PROTEIN CTRC"/>
    <property type="match status" value="1"/>
</dbReference>
<organism evidence="10 11">
    <name type="scientific">Candidatus Galacturonatibacter soehngenii</name>
    <dbReference type="NCBI Taxonomy" id="2307010"/>
    <lineage>
        <taxon>Bacteria</taxon>
        <taxon>Bacillati</taxon>
        <taxon>Bacillota</taxon>
        <taxon>Clostridia</taxon>
        <taxon>Lachnospirales</taxon>
        <taxon>Lachnospiraceae</taxon>
        <taxon>Candidatus Galacturonatibacter</taxon>
    </lineage>
</organism>
<keyword evidence="7 8" id="KW-0472">Membrane</keyword>
<evidence type="ECO:0000256" key="7">
    <source>
        <dbReference type="ARBA" id="ARBA00023136"/>
    </source>
</evidence>
<dbReference type="OrthoDB" id="9794365at2"/>
<evidence type="ECO:0000256" key="6">
    <source>
        <dbReference type="ARBA" id="ARBA00022989"/>
    </source>
</evidence>
<evidence type="ECO:0000256" key="3">
    <source>
        <dbReference type="ARBA" id="ARBA00022448"/>
    </source>
</evidence>
<gene>
    <name evidence="10" type="ORF">F7O84_11795</name>
</gene>
<feature type="transmembrane region" description="Helical" evidence="8">
    <location>
        <begin position="148"/>
        <end position="171"/>
    </location>
</feature>
<comment type="caution">
    <text evidence="10">The sequence shown here is derived from an EMBL/GenBank/DDBJ whole genome shotgun (WGS) entry which is preliminary data.</text>
</comment>
<proteinExistence type="inferred from homology"/>
<feature type="domain" description="ABC transmembrane type-2" evidence="9">
    <location>
        <begin position="34"/>
        <end position="263"/>
    </location>
</feature>
<feature type="transmembrane region" description="Helical" evidence="8">
    <location>
        <begin position="68"/>
        <end position="86"/>
    </location>
</feature>
<dbReference type="AlphaFoldDB" id="A0A7V7UCA3"/>
<keyword evidence="5 8" id="KW-0812">Transmembrane</keyword>
<feature type="transmembrane region" description="Helical" evidence="8">
    <location>
        <begin position="178"/>
        <end position="196"/>
    </location>
</feature>
<dbReference type="PROSITE" id="PS51012">
    <property type="entry name" value="ABC_TM2"/>
    <property type="match status" value="1"/>
</dbReference>
<evidence type="ECO:0000259" key="9">
    <source>
        <dbReference type="PROSITE" id="PS51012"/>
    </source>
</evidence>
<evidence type="ECO:0000256" key="2">
    <source>
        <dbReference type="ARBA" id="ARBA00007783"/>
    </source>
</evidence>
<dbReference type="InterPro" id="IPR013525">
    <property type="entry name" value="ABC2_TM"/>
</dbReference>
<name>A0A7V7UCA3_9FIRM</name>
<comment type="similarity">
    <text evidence="2 8">Belongs to the ABC-2 integral membrane protein family.</text>
</comment>
<protein>
    <recommendedName>
        <fullName evidence="8">Transport permease protein</fullName>
    </recommendedName>
</protein>
<dbReference type="GO" id="GO:0005886">
    <property type="term" value="C:plasma membrane"/>
    <property type="evidence" value="ECO:0007669"/>
    <property type="project" value="UniProtKB-SubCell"/>
</dbReference>
<keyword evidence="3 8" id="KW-0813">Transport</keyword>
<evidence type="ECO:0000256" key="8">
    <source>
        <dbReference type="RuleBase" id="RU361157"/>
    </source>
</evidence>
<reference evidence="10 11" key="1">
    <citation type="submission" date="2019-09" db="EMBL/GenBank/DDBJ databases">
        <authorList>
            <person name="Valk L.C."/>
        </authorList>
    </citation>
    <scope>NUCLEOTIDE SEQUENCE [LARGE SCALE GENOMIC DNA]</scope>
    <source>
        <strain evidence="10">GalUA</strain>
    </source>
</reference>
<reference evidence="10 11" key="2">
    <citation type="submission" date="2020-02" db="EMBL/GenBank/DDBJ databases">
        <title>Candidatus Galacturonibacter soehngenii shows hetero-acetogenic catabolism of galacturonic acid but lacks a canonical carbon monoxide dehydrogenase/acetyl-CoA synthase complex.</title>
        <authorList>
            <person name="Diender M."/>
            <person name="Stouten G.R."/>
            <person name="Petersen J.F."/>
            <person name="Nielsen P.H."/>
            <person name="Dueholm M.S."/>
            <person name="Pronk J.T."/>
            <person name="Van Loosdrecht M.C.M."/>
        </authorList>
    </citation>
    <scope>NUCLEOTIDE SEQUENCE [LARGE SCALE GENOMIC DNA]</scope>
    <source>
        <strain evidence="10">GalUA</strain>
    </source>
</reference>
<dbReference type="Proteomes" id="UP000461768">
    <property type="component" value="Unassembled WGS sequence"/>
</dbReference>
<evidence type="ECO:0000256" key="5">
    <source>
        <dbReference type="ARBA" id="ARBA00022692"/>
    </source>
</evidence>
<sequence>MDFIESMKDVIGKRKLIMSLAVADFRKRFVGSYFGVAWMFVQPIVTILIYFLVFQVAFRSTPPVDEPYLIWFTPGIVPWFFFSEAMNHATNCLTEYSYLVKKVVFKVSVLPMVKIISCMFVHGIFIGIMIFAYLIYGKTPSIYWLQALYYTFCLFVLLIGLSFITSSITVLFRDMAQIVNIALQFGIWATPIMWHPHMEEPFHGRLDPYIWILKINPLYYIVEGYRSSFMEHVGFWEKPFDTLYFWCFTLIVFVIGLKLFKKLKPHFADVL</sequence>
<feature type="transmembrane region" description="Helical" evidence="8">
    <location>
        <begin position="33"/>
        <end position="56"/>
    </location>
</feature>
<feature type="transmembrane region" description="Helical" evidence="8">
    <location>
        <begin position="243"/>
        <end position="260"/>
    </location>
</feature>
<evidence type="ECO:0000256" key="4">
    <source>
        <dbReference type="ARBA" id="ARBA00022475"/>
    </source>
</evidence>
<dbReference type="Pfam" id="PF01061">
    <property type="entry name" value="ABC2_membrane"/>
    <property type="match status" value="1"/>
</dbReference>
<dbReference type="InterPro" id="IPR047817">
    <property type="entry name" value="ABC2_TM_bact-type"/>
</dbReference>
<evidence type="ECO:0000313" key="10">
    <source>
        <dbReference type="EMBL" id="KAB1438755.1"/>
    </source>
</evidence>
<dbReference type="GO" id="GO:0015920">
    <property type="term" value="P:lipopolysaccharide transport"/>
    <property type="evidence" value="ECO:0007669"/>
    <property type="project" value="TreeGrafter"/>
</dbReference>
<keyword evidence="11" id="KW-1185">Reference proteome</keyword>
<evidence type="ECO:0000256" key="1">
    <source>
        <dbReference type="ARBA" id="ARBA00004651"/>
    </source>
</evidence>